<accession>A0A397TYR0</accession>
<feature type="domain" description="MCM C-terminal AAA(+) ATPase" evidence="3">
    <location>
        <begin position="428"/>
        <end position="558"/>
    </location>
</feature>
<dbReference type="InterPro" id="IPR001208">
    <property type="entry name" value="MCM_dom"/>
</dbReference>
<reference evidence="5 6" key="1">
    <citation type="submission" date="2018-06" db="EMBL/GenBank/DDBJ databases">
        <title>Comparative genomics reveals the genomic features of Rhizophagus irregularis, R. cerebriforme, R. diaphanum and Gigaspora rosea, and their symbiotic lifestyle signature.</title>
        <authorList>
            <person name="Morin E."/>
            <person name="San Clemente H."/>
            <person name="Chen E.C.H."/>
            <person name="De La Providencia I."/>
            <person name="Hainaut M."/>
            <person name="Kuo A."/>
            <person name="Kohler A."/>
            <person name="Murat C."/>
            <person name="Tang N."/>
            <person name="Roy S."/>
            <person name="Loubradou J."/>
            <person name="Henrissat B."/>
            <person name="Grigoriev I.V."/>
            <person name="Corradi N."/>
            <person name="Roux C."/>
            <person name="Martin F.M."/>
        </authorList>
    </citation>
    <scope>NUCLEOTIDE SEQUENCE [LARGE SCALE GENOMIC DNA]</scope>
    <source>
        <strain evidence="5 6">DAOM 194757</strain>
    </source>
</reference>
<dbReference type="EMBL" id="QKWP01002668">
    <property type="protein sequence ID" value="RIB02521.1"/>
    <property type="molecule type" value="Genomic_DNA"/>
</dbReference>
<dbReference type="InterPro" id="IPR027417">
    <property type="entry name" value="P-loop_NTPase"/>
</dbReference>
<evidence type="ECO:0000313" key="5">
    <source>
        <dbReference type="EMBL" id="RIB02521.1"/>
    </source>
</evidence>
<dbReference type="OrthoDB" id="2015372at2759"/>
<comment type="caution">
    <text evidence="5">The sequence shown here is derived from an EMBL/GenBank/DDBJ whole genome shotgun (WGS) entry which is preliminary data.</text>
</comment>
<evidence type="ECO:0000256" key="1">
    <source>
        <dbReference type="ARBA" id="ARBA00022741"/>
    </source>
</evidence>
<keyword evidence="1" id="KW-0547">Nucleotide-binding</keyword>
<keyword evidence="2" id="KW-0067">ATP-binding</keyword>
<organism evidence="5 6">
    <name type="scientific">Gigaspora rosea</name>
    <dbReference type="NCBI Taxonomy" id="44941"/>
    <lineage>
        <taxon>Eukaryota</taxon>
        <taxon>Fungi</taxon>
        <taxon>Fungi incertae sedis</taxon>
        <taxon>Mucoromycota</taxon>
        <taxon>Glomeromycotina</taxon>
        <taxon>Glomeromycetes</taxon>
        <taxon>Diversisporales</taxon>
        <taxon>Gigasporaceae</taxon>
        <taxon>Gigaspora</taxon>
    </lineage>
</organism>
<sequence length="880" mass="99975">MEINNQTCTGNRNVIKMEVEDQDCNFLSDSPSLQPLIMGDINKNITRKLHSPQRPICSAKNNNDSLLRISHIHSTDRHLLPIEPNDLSKFEKIDLYLRRYHMKAIQDAKSQSIVKKSQLKSNINRYDILLHIDPEILLEFDSILGNDLLNNFVPSNIEDDITTGCMTILQSILGSDDILMPEQVRCKIRLEYLPELPEYRMESIAEVFDRTRHCKDPFFAVFRGIVECLWMPTFIIFSRTFKCENVECCNKNYLHVVPSARANRVIKRTEVGEYSQTSTSTTLHDIDLNCDYCGEEMKEMVVDRIYTTRQCIRISCIKSDESKGPFCNSIIAIMKDDLVNSVEIGHAVEIIGLIGRHFPGLDDSRFCSKSWYDNGLHVEVNNIKKVIMNEVISDHIYSFNDEQHLSVLPNYINILKKLNLSAWGFTQRLVDVFCENIVPRFAYRKIKLFLLLSLVALSEKQSKNHCISPSIHIMIISDGYNSIIPKMIRHVSKLKRNGEWTYGNGQKKQPLFIIQNGNSTAKENFIESTILARSQGGILMVNLDSLNKRGVESLRLVMSKSPNLSIQNRYHKLSIDVNTCCWGWSVTRPTGKGINLRSAEGEGIESVCNDPIKPIIDTFDLVTYLKECVDSEANGLLVDHLLDKEMLSPENKKNQFGLSFDDLHKFISIASNIDVKLSTECKDLLRKYFLMCRRLKGASQGFASSTALLETLLRLACCHSKLCLRNVGSVDDALVSILVVEETLVSKYGSSASILGFVSLLDDQENLHKLYACQNSTFGEPLFSSTHSSNNINNSYESMRSNKKLPFVQDVDNLQDTNEEFFSSLCHMSKQDEEKMARLYQHLVRVLKSFGDGSIESSDTNKNGIRFDNFAAIFNDGLDG</sequence>
<keyword evidence="6" id="KW-1185">Reference proteome</keyword>
<dbReference type="AlphaFoldDB" id="A0A397TYR0"/>
<dbReference type="Proteomes" id="UP000266673">
    <property type="component" value="Unassembled WGS sequence"/>
</dbReference>
<protein>
    <submittedName>
        <fullName evidence="5">Uncharacterized protein</fullName>
    </submittedName>
</protein>
<evidence type="ECO:0000259" key="3">
    <source>
        <dbReference type="Pfam" id="PF00493"/>
    </source>
</evidence>
<dbReference type="InterPro" id="IPR058769">
    <property type="entry name" value="MCMDC2_N"/>
</dbReference>
<dbReference type="Gene3D" id="3.40.50.300">
    <property type="entry name" value="P-loop containing nucleotide triphosphate hydrolases"/>
    <property type="match status" value="1"/>
</dbReference>
<dbReference type="Pfam" id="PF26063">
    <property type="entry name" value="MCMDC2_N"/>
    <property type="match status" value="1"/>
</dbReference>
<name>A0A397TYR0_9GLOM</name>
<dbReference type="GO" id="GO:0005524">
    <property type="term" value="F:ATP binding"/>
    <property type="evidence" value="ECO:0007669"/>
    <property type="project" value="UniProtKB-KW"/>
</dbReference>
<dbReference type="PANTHER" id="PTHR11630">
    <property type="entry name" value="DNA REPLICATION LICENSING FACTOR MCM FAMILY MEMBER"/>
    <property type="match status" value="1"/>
</dbReference>
<evidence type="ECO:0000259" key="4">
    <source>
        <dbReference type="Pfam" id="PF26063"/>
    </source>
</evidence>
<dbReference type="GO" id="GO:0005634">
    <property type="term" value="C:nucleus"/>
    <property type="evidence" value="ECO:0007669"/>
    <property type="project" value="TreeGrafter"/>
</dbReference>
<dbReference type="GO" id="GO:0017116">
    <property type="term" value="F:single-stranded DNA helicase activity"/>
    <property type="evidence" value="ECO:0007669"/>
    <property type="project" value="TreeGrafter"/>
</dbReference>
<dbReference type="PANTHER" id="PTHR11630:SF75">
    <property type="entry name" value="MINICHROMOSOME MAINTENANCE DOMAIN-CONTAINING PROTEIN 2"/>
    <property type="match status" value="1"/>
</dbReference>
<gene>
    <name evidence="5" type="ORF">C2G38_2125074</name>
</gene>
<feature type="domain" description="MCMDC2 N-terminal" evidence="4">
    <location>
        <begin position="95"/>
        <end position="192"/>
    </location>
</feature>
<proteinExistence type="predicted"/>
<evidence type="ECO:0000256" key="2">
    <source>
        <dbReference type="ARBA" id="ARBA00022840"/>
    </source>
</evidence>
<dbReference type="GO" id="GO:0000727">
    <property type="term" value="P:double-strand break repair via break-induced replication"/>
    <property type="evidence" value="ECO:0007669"/>
    <property type="project" value="TreeGrafter"/>
</dbReference>
<dbReference type="SMART" id="SM00350">
    <property type="entry name" value="MCM"/>
    <property type="match status" value="1"/>
</dbReference>
<evidence type="ECO:0000313" key="6">
    <source>
        <dbReference type="Proteomes" id="UP000266673"/>
    </source>
</evidence>
<dbReference type="Pfam" id="PF00493">
    <property type="entry name" value="MCM"/>
    <property type="match status" value="1"/>
</dbReference>
<dbReference type="STRING" id="44941.A0A397TYR0"/>
<dbReference type="GO" id="GO:0003677">
    <property type="term" value="F:DNA binding"/>
    <property type="evidence" value="ECO:0007669"/>
    <property type="project" value="InterPro"/>
</dbReference>
<dbReference type="InterPro" id="IPR031327">
    <property type="entry name" value="MCM"/>
</dbReference>